<dbReference type="AlphaFoldDB" id="A0A2Z4ABC2"/>
<protein>
    <recommendedName>
        <fullName evidence="3">Polymerase/histidinol phosphatase N-terminal domain-containing protein</fullName>
    </recommendedName>
</protein>
<dbReference type="SUPFAM" id="SSF89550">
    <property type="entry name" value="PHP domain-like"/>
    <property type="match status" value="1"/>
</dbReference>
<dbReference type="PANTHER" id="PTHR42924">
    <property type="entry name" value="EXONUCLEASE"/>
    <property type="match status" value="1"/>
</dbReference>
<organism evidence="1 2">
    <name type="scientific">Candidatus Moanibacter tarae</name>
    <dbReference type="NCBI Taxonomy" id="2200854"/>
    <lineage>
        <taxon>Bacteria</taxon>
        <taxon>Pseudomonadati</taxon>
        <taxon>Verrucomicrobiota</taxon>
        <taxon>Opitutia</taxon>
        <taxon>Puniceicoccales</taxon>
        <taxon>Puniceicoccales incertae sedis</taxon>
        <taxon>Candidatus Moanibacter</taxon>
    </lineage>
</organism>
<dbReference type="PANTHER" id="PTHR42924:SF3">
    <property type="entry name" value="POLYMERASE_HISTIDINOL PHOSPHATASE N-TERMINAL DOMAIN-CONTAINING PROTEIN"/>
    <property type="match status" value="1"/>
</dbReference>
<dbReference type="Gene3D" id="3.20.20.140">
    <property type="entry name" value="Metal-dependent hydrolases"/>
    <property type="match status" value="1"/>
</dbReference>
<name>A0A2Z4ABC2_9BACT</name>
<evidence type="ECO:0000313" key="2">
    <source>
        <dbReference type="Proteomes" id="UP000247465"/>
    </source>
</evidence>
<accession>A0A2Z4ABC2</accession>
<reference evidence="1 2" key="1">
    <citation type="submission" date="2018-06" db="EMBL/GenBank/DDBJ databases">
        <title>Draft Genome Sequence of a Novel Marine Bacterium Related to the Verrucomicrobia.</title>
        <authorList>
            <person name="Vosseberg J."/>
            <person name="Martijn J."/>
            <person name="Ettema T.J.G."/>
        </authorList>
    </citation>
    <scope>NUCLEOTIDE SEQUENCE [LARGE SCALE GENOMIC DNA]</scope>
    <source>
        <strain evidence="1">TARA_B100001123</strain>
    </source>
</reference>
<dbReference type="Proteomes" id="UP000247465">
    <property type="component" value="Chromosome"/>
</dbReference>
<dbReference type="EMBL" id="CP029803">
    <property type="protein sequence ID" value="AWT59071.1"/>
    <property type="molecule type" value="Genomic_DNA"/>
</dbReference>
<dbReference type="InterPro" id="IPR052018">
    <property type="entry name" value="PHP_domain"/>
</dbReference>
<gene>
    <name evidence="1" type="ORF">DF168_00245</name>
</gene>
<dbReference type="KEGG" id="mtar:DF168_00245"/>
<dbReference type="GO" id="GO:0004534">
    <property type="term" value="F:5'-3' RNA exonuclease activity"/>
    <property type="evidence" value="ECO:0007669"/>
    <property type="project" value="TreeGrafter"/>
</dbReference>
<evidence type="ECO:0000313" key="1">
    <source>
        <dbReference type="EMBL" id="AWT59071.1"/>
    </source>
</evidence>
<evidence type="ECO:0008006" key="3">
    <source>
        <dbReference type="Google" id="ProtNLM"/>
    </source>
</evidence>
<proteinExistence type="predicted"/>
<dbReference type="GO" id="GO:0035312">
    <property type="term" value="F:5'-3' DNA exonuclease activity"/>
    <property type="evidence" value="ECO:0007669"/>
    <property type="project" value="TreeGrafter"/>
</dbReference>
<sequence>MNNPDNSLISPFGLSSTDGYFWLKGNLHSHTTNSDGKPTPQQRLDGYVEHAYDFLCLSDHYTITRIETVKAPKDFVMIQGAELHPKNPFGGQVHHFVCLNIHEDMDSENMAPQHVIDRVNEQGGSVWLAHPHWSSVKIMRDTLPLNGFSGVEVFNTICRTHGRGESSVIWDDWMELENRLYPALTDDDAHSLNNERNDTYQGWTMVRVKERTAEAICEALQNGTSYGSTGPEIHNIDLRRIDRCGDQDQLVEATVCSTEAQGVTAVHDVYGTEYRKPGETFETATFTLRPNARWVRFEIIGPDGSKAWSNPFDLTSLKRE</sequence>
<dbReference type="NCBIfam" id="NF038032">
    <property type="entry name" value="CehA_McbA_metalo"/>
    <property type="match status" value="1"/>
</dbReference>
<dbReference type="InterPro" id="IPR016195">
    <property type="entry name" value="Pol/histidinol_Pase-like"/>
</dbReference>